<dbReference type="Proteomes" id="UP000564677">
    <property type="component" value="Unassembled WGS sequence"/>
</dbReference>
<dbReference type="RefSeq" id="WP_167300376.1">
    <property type="nucleotide sequence ID" value="NZ_JAASQV010000002.1"/>
</dbReference>
<dbReference type="AlphaFoldDB" id="A0A7X5ZWC9"/>
<organism evidence="2 3">
    <name type="scientific">Sphingomonas leidyi</name>
    <dbReference type="NCBI Taxonomy" id="68569"/>
    <lineage>
        <taxon>Bacteria</taxon>
        <taxon>Pseudomonadati</taxon>
        <taxon>Pseudomonadota</taxon>
        <taxon>Alphaproteobacteria</taxon>
        <taxon>Sphingomonadales</taxon>
        <taxon>Sphingomonadaceae</taxon>
        <taxon>Sphingomonas</taxon>
    </lineage>
</organism>
<feature type="chain" id="PRO_5031424028" evidence="1">
    <location>
        <begin position="28"/>
        <end position="179"/>
    </location>
</feature>
<protein>
    <submittedName>
        <fullName evidence="2">Uncharacterized protein (DUF2141 family)</fullName>
    </submittedName>
</protein>
<gene>
    <name evidence="2" type="ORF">FHR20_003049</name>
</gene>
<evidence type="ECO:0000313" key="2">
    <source>
        <dbReference type="EMBL" id="NIJ66087.1"/>
    </source>
</evidence>
<keyword evidence="1" id="KW-0732">Signal</keyword>
<evidence type="ECO:0000256" key="1">
    <source>
        <dbReference type="SAM" id="SignalP"/>
    </source>
</evidence>
<proteinExistence type="predicted"/>
<sequence>MIRLPIASLAAGAATALALAAAPAAVAAAQPDPVDGNCATRAGVPLYVNVTGLKDRTGRLKLEIYPPNEEDFLRDDTSLKRENKPFRRIWAQTPASGPVRLCIRAPGPGTWAVLFTHDRDGKNKFNFWEDGAGFPSNQKLGRSRPKVRQALVNVGPGGGQISIKAQYLRGLGGFAPLDD</sequence>
<feature type="signal peptide" evidence="1">
    <location>
        <begin position="1"/>
        <end position="27"/>
    </location>
</feature>
<name>A0A7X5ZWC9_9SPHN</name>
<keyword evidence="3" id="KW-1185">Reference proteome</keyword>
<comment type="caution">
    <text evidence="2">The sequence shown here is derived from an EMBL/GenBank/DDBJ whole genome shotgun (WGS) entry which is preliminary data.</text>
</comment>
<reference evidence="2 3" key="1">
    <citation type="submission" date="2020-03" db="EMBL/GenBank/DDBJ databases">
        <title>Genomic Encyclopedia of Type Strains, Phase IV (KMG-IV): sequencing the most valuable type-strain genomes for metagenomic binning, comparative biology and taxonomic classification.</title>
        <authorList>
            <person name="Goeker M."/>
        </authorList>
    </citation>
    <scope>NUCLEOTIDE SEQUENCE [LARGE SCALE GENOMIC DNA]</scope>
    <source>
        <strain evidence="2 3">DSM 4733</strain>
    </source>
</reference>
<dbReference type="InterPro" id="IPR018673">
    <property type="entry name" value="DUF2141"/>
</dbReference>
<dbReference type="EMBL" id="JAASQV010000002">
    <property type="protein sequence ID" value="NIJ66087.1"/>
    <property type="molecule type" value="Genomic_DNA"/>
</dbReference>
<evidence type="ECO:0000313" key="3">
    <source>
        <dbReference type="Proteomes" id="UP000564677"/>
    </source>
</evidence>
<dbReference type="Pfam" id="PF09912">
    <property type="entry name" value="DUF2141"/>
    <property type="match status" value="1"/>
</dbReference>
<accession>A0A7X5ZWC9</accession>